<dbReference type="Pfam" id="PF13704">
    <property type="entry name" value="Glyco_tranf_2_4"/>
    <property type="match status" value="1"/>
</dbReference>
<evidence type="ECO:0000313" key="1">
    <source>
        <dbReference type="EMBL" id="RMA41706.1"/>
    </source>
</evidence>
<gene>
    <name evidence="1" type="ORF">D9R08_12625</name>
</gene>
<dbReference type="GO" id="GO:0016740">
    <property type="term" value="F:transferase activity"/>
    <property type="evidence" value="ECO:0007669"/>
    <property type="project" value="UniProtKB-KW"/>
</dbReference>
<protein>
    <submittedName>
        <fullName evidence="1">Glycosyltransferase family 2 protein</fullName>
    </submittedName>
</protein>
<keyword evidence="2" id="KW-1185">Reference proteome</keyword>
<proteinExistence type="predicted"/>
<dbReference type="RefSeq" id="WP_121898420.1">
    <property type="nucleotide sequence ID" value="NZ_RCNT01000006.1"/>
</dbReference>
<dbReference type="OrthoDB" id="4964299at2"/>
<reference evidence="1 2" key="1">
    <citation type="submission" date="2018-10" db="EMBL/GenBank/DDBJ databases">
        <authorList>
            <person name="Jung H.S."/>
            <person name="Jeon C.O."/>
        </authorList>
    </citation>
    <scope>NUCLEOTIDE SEQUENCE [LARGE SCALE GENOMIC DNA]</scope>
    <source>
        <strain evidence="1 2">MA-7-27</strain>
    </source>
</reference>
<dbReference type="EMBL" id="RCNT01000006">
    <property type="protein sequence ID" value="RMA41706.1"/>
    <property type="molecule type" value="Genomic_DNA"/>
</dbReference>
<dbReference type="Proteomes" id="UP000281343">
    <property type="component" value="Unassembled WGS sequence"/>
</dbReference>
<comment type="caution">
    <text evidence="1">The sequence shown here is derived from an EMBL/GenBank/DDBJ whole genome shotgun (WGS) entry which is preliminary data.</text>
</comment>
<organism evidence="1 2">
    <name type="scientific">Rhodophyticola porphyridii</name>
    <dbReference type="NCBI Taxonomy" id="1852017"/>
    <lineage>
        <taxon>Bacteria</taxon>
        <taxon>Pseudomonadati</taxon>
        <taxon>Pseudomonadota</taxon>
        <taxon>Alphaproteobacteria</taxon>
        <taxon>Rhodobacterales</taxon>
        <taxon>Roseobacteraceae</taxon>
        <taxon>Rhodophyticola</taxon>
    </lineage>
</organism>
<sequence length="337" mass="37961">MLNNEPALIVAAMKNEGPYILEWVPHHIAVGFGSFIVITNDCDDLTDRILDRMERLIPLKHVPNPKALFSDRSNWHVMAHRYASLFNLYKDAGWIYFKDPDEFLMIWAGGGHLDDFYEETVGFDVVSFTSMPFGSGGVVDIVDEPVVSQFTTQSKDYDALRAAGRQPTNAVKTMFHNKVKFSVRRNHRPRRSDFSTTGYRWIDGSGNEFPPEWTDGSSKGALSLTTVDLAQFNHYAIRSAEAYLVKIDRGDAVGATRLDPERRYAYWRDYDARGTVDTRAATPSPEATRLREEFLSDPVLGALHSESVAHHRKKAKHLRSLPEFAPLLEGLGLGRAG</sequence>
<keyword evidence="1" id="KW-0808">Transferase</keyword>
<dbReference type="AlphaFoldDB" id="A0A3L9Y6G8"/>
<accession>A0A3L9Y6G8</accession>
<name>A0A3L9Y6G8_9RHOB</name>
<evidence type="ECO:0000313" key="2">
    <source>
        <dbReference type="Proteomes" id="UP000281343"/>
    </source>
</evidence>